<reference evidence="8 9" key="1">
    <citation type="submission" date="2019-03" db="EMBL/GenBank/DDBJ databases">
        <title>Genomic Encyclopedia of Type Strains, Phase IV (KMG-IV): sequencing the most valuable type-strain genomes for metagenomic binning, comparative biology and taxonomic classification.</title>
        <authorList>
            <person name="Goeker M."/>
        </authorList>
    </citation>
    <scope>NUCLEOTIDE SEQUENCE [LARGE SCALE GENOMIC DNA]</scope>
    <source>
        <strain evidence="8 9">DSM 18792</strain>
    </source>
</reference>
<evidence type="ECO:0000256" key="1">
    <source>
        <dbReference type="ARBA" id="ARBA00004442"/>
    </source>
</evidence>
<gene>
    <name evidence="8" type="ORF">EV196_103304</name>
</gene>
<keyword evidence="4" id="KW-0472">Membrane</keyword>
<dbReference type="Pfam" id="PF07980">
    <property type="entry name" value="SusD_RagB"/>
    <property type="match status" value="1"/>
</dbReference>
<protein>
    <submittedName>
        <fullName evidence="8">Putative outer membrane starch-binding protein</fullName>
    </submittedName>
</protein>
<comment type="caution">
    <text evidence="8">The sequence shown here is derived from an EMBL/GenBank/DDBJ whole genome shotgun (WGS) entry which is preliminary data.</text>
</comment>
<evidence type="ECO:0000313" key="8">
    <source>
        <dbReference type="EMBL" id="TCL66885.1"/>
    </source>
</evidence>
<dbReference type="GO" id="GO:0009279">
    <property type="term" value="C:cell outer membrane"/>
    <property type="evidence" value="ECO:0007669"/>
    <property type="project" value="UniProtKB-SubCell"/>
</dbReference>
<dbReference type="PROSITE" id="PS51257">
    <property type="entry name" value="PROKAR_LIPOPROTEIN"/>
    <property type="match status" value="1"/>
</dbReference>
<dbReference type="InterPro" id="IPR012944">
    <property type="entry name" value="SusD_RagB_dom"/>
</dbReference>
<keyword evidence="5" id="KW-0998">Cell outer membrane</keyword>
<dbReference type="OrthoDB" id="5694214at2"/>
<evidence type="ECO:0000259" key="7">
    <source>
        <dbReference type="Pfam" id="PF14322"/>
    </source>
</evidence>
<dbReference type="SUPFAM" id="SSF48452">
    <property type="entry name" value="TPR-like"/>
    <property type="match status" value="1"/>
</dbReference>
<evidence type="ECO:0000256" key="2">
    <source>
        <dbReference type="ARBA" id="ARBA00006275"/>
    </source>
</evidence>
<dbReference type="Pfam" id="PF14322">
    <property type="entry name" value="SusD-like_3"/>
    <property type="match status" value="1"/>
</dbReference>
<dbReference type="RefSeq" id="WP_132217184.1">
    <property type="nucleotide sequence ID" value="NZ_OX156936.1"/>
</dbReference>
<evidence type="ECO:0000256" key="5">
    <source>
        <dbReference type="ARBA" id="ARBA00023237"/>
    </source>
</evidence>
<accession>A0A4R1RL06</accession>
<organism evidence="8 9">
    <name type="scientific">Mariniflexile fucanivorans</name>
    <dbReference type="NCBI Taxonomy" id="264023"/>
    <lineage>
        <taxon>Bacteria</taxon>
        <taxon>Pseudomonadati</taxon>
        <taxon>Bacteroidota</taxon>
        <taxon>Flavobacteriia</taxon>
        <taxon>Flavobacteriales</taxon>
        <taxon>Flavobacteriaceae</taxon>
        <taxon>Mariniflexile</taxon>
    </lineage>
</organism>
<keyword evidence="9" id="KW-1185">Reference proteome</keyword>
<evidence type="ECO:0000259" key="6">
    <source>
        <dbReference type="Pfam" id="PF07980"/>
    </source>
</evidence>
<feature type="domain" description="SusD-like N-terminal" evidence="7">
    <location>
        <begin position="42"/>
        <end position="230"/>
    </location>
</feature>
<dbReference type="InterPro" id="IPR033985">
    <property type="entry name" value="SusD-like_N"/>
</dbReference>
<evidence type="ECO:0000256" key="3">
    <source>
        <dbReference type="ARBA" id="ARBA00022729"/>
    </source>
</evidence>
<dbReference type="Proteomes" id="UP000295455">
    <property type="component" value="Unassembled WGS sequence"/>
</dbReference>
<evidence type="ECO:0000256" key="4">
    <source>
        <dbReference type="ARBA" id="ARBA00023136"/>
    </source>
</evidence>
<feature type="domain" description="RagB/SusD" evidence="6">
    <location>
        <begin position="286"/>
        <end position="618"/>
    </location>
</feature>
<dbReference type="Gene3D" id="1.25.40.390">
    <property type="match status" value="1"/>
</dbReference>
<comment type="similarity">
    <text evidence="2">Belongs to the SusD family.</text>
</comment>
<evidence type="ECO:0000313" key="9">
    <source>
        <dbReference type="Proteomes" id="UP000295455"/>
    </source>
</evidence>
<comment type="subcellular location">
    <subcellularLocation>
        <location evidence="1">Cell outer membrane</location>
    </subcellularLocation>
</comment>
<dbReference type="InterPro" id="IPR011990">
    <property type="entry name" value="TPR-like_helical_dom_sf"/>
</dbReference>
<dbReference type="EMBL" id="SLUP01000003">
    <property type="protein sequence ID" value="TCL66885.1"/>
    <property type="molecule type" value="Genomic_DNA"/>
</dbReference>
<keyword evidence="3" id="KW-0732">Signal</keyword>
<sequence>MKNIKLVYVILLVLLGFSCETYLEEPNPNAPELLESVNNLDDTNRVLNGVYNSLFNHYVLSIEEDNFRTDIGAAKNRLTPSIGQAEHLDYYYQTVTPSTRRIEQRWGALYRGIFTANQALAALDKIELTLSTANQVKAWNEQRAQALFFRGLYHFYAHSVFNKGAVIIRDKYESNLEFRHKDVSTSAEVIAFFRKDLEDALPYLPMPSEVTELGRVTKGAAKMILANSYLYEATEGGQRDMVLIDKAITLYEELRDNYGYNLETQIDNKTLGVSKMFTTLGDFNKESIFEIPYTNTFGEELDVFNEASPSNRLAWRASHFKFGGQSFMQPAAWLIMAYEKDPLDTSKSVNTITTGDGNLNTRRESLRSSNMLFLNNDLDTPIYSFPNVLNSLPAAAGSWAGLRNNTGDFVAFKKYTNHDLGLASEIATPGGVQQSGKNVVINRLSEVLLNLAECYIYKGKLQESINEINKIRDRWALMPLDLSSQMDNTGVAYDETTLMKRLMYFEKPLELSLEGHAIRVIDLRRWNIAPQRFTDLSATYYKGVDFPRTGRRPITQALARGTNTNVSGGFISDIMTVDASTVPADASTQQAQKIFQEFVGVSGNYNKNAGYLPIPNEEDINNNGYEN</sequence>
<proteinExistence type="inferred from homology"/>
<name>A0A4R1RL06_9FLAO</name>
<dbReference type="AlphaFoldDB" id="A0A4R1RL06"/>